<keyword evidence="3 5" id="KW-0285">Flavoprotein</keyword>
<dbReference type="Pfam" id="PF02770">
    <property type="entry name" value="Acyl-CoA_dh_M"/>
    <property type="match status" value="1"/>
</dbReference>
<evidence type="ECO:0000313" key="10">
    <source>
        <dbReference type="Proteomes" id="UP000246569"/>
    </source>
</evidence>
<keyword evidence="4 5" id="KW-0274">FAD</keyword>
<dbReference type="Gene3D" id="2.40.110.20">
    <property type="match status" value="1"/>
</dbReference>
<keyword evidence="5" id="KW-0560">Oxidoreductase</keyword>
<dbReference type="InterPro" id="IPR009075">
    <property type="entry name" value="AcylCo_DH/oxidase_C"/>
</dbReference>
<sequence>MPATHEVSNQPPPLRDFNRFLANPPLRAALAREGAPWADEELIARGVELGSGEWIERGETANRNRPRLRLFDRFGHRLDRFDFDPAWHACLDWLKRQCLAGAAWHDARTGAAVRRAALFQLFAEVECGSLCPATMSHSAVPLLALSPALADPWLRLLQAPVHDGRDLPIAQKSGLLIGMGLTEKQGGSDLRANTTRAVPAGDGWYALTGHKWFFSVPNSDAHLVTAQAADGLSCFFLPRFLPDGRRNAVRIQRTKDKLGDHANASAEVEFDAALAWPIGGEGRGIATIIEMANHTRLDCASGSAGIMHGVFSEALHHARHRHAFGKPLIEQPLMAAVLADLALECAGHSALCLRAAATVDHPGDGGERLLKRLLTPLAKYWICKRTPTVVAETMEVLGGNGYIEEGPIARPFRQSPLNSIWEGAGNVMCLDLLRVLAREPHAREVLISELERPLGIHPAHDRQVARIKDQLRREPVEAQARWLAEELAVALEASCLLRTPGVLAEAFCNSREAARGQCLGAVAAPALAAGEVLRAVGAG</sequence>
<dbReference type="Proteomes" id="UP000246569">
    <property type="component" value="Unassembled WGS sequence"/>
</dbReference>
<dbReference type="InterPro" id="IPR006091">
    <property type="entry name" value="Acyl-CoA_Oxase/DH_mid-dom"/>
</dbReference>
<dbReference type="AlphaFoldDB" id="A0A317MTX9"/>
<dbReference type="Pfam" id="PF00441">
    <property type="entry name" value="Acyl-CoA_dh_1"/>
    <property type="match status" value="1"/>
</dbReference>
<dbReference type="InterPro" id="IPR052904">
    <property type="entry name" value="Acyl-CoA_dehydrogenase-like"/>
</dbReference>
<evidence type="ECO:0000256" key="5">
    <source>
        <dbReference type="RuleBase" id="RU362125"/>
    </source>
</evidence>
<evidence type="ECO:0000256" key="2">
    <source>
        <dbReference type="ARBA" id="ARBA00009347"/>
    </source>
</evidence>
<evidence type="ECO:0000259" key="8">
    <source>
        <dbReference type="Pfam" id="PF18158"/>
    </source>
</evidence>
<dbReference type="PANTHER" id="PTHR42707:SF3">
    <property type="entry name" value="ACYL-COA DEHYDROGENASE AIDB-RELATED"/>
    <property type="match status" value="1"/>
</dbReference>
<protein>
    <submittedName>
        <fullName evidence="9">Putative acyl-CoA dehydrogenase</fullName>
    </submittedName>
</protein>
<reference evidence="9 10" key="1">
    <citation type="submission" date="2018-05" db="EMBL/GenBank/DDBJ databases">
        <title>Genomic Encyclopedia of Type Strains, Phase IV (KMG-IV): sequencing the most valuable type-strain genomes for metagenomic binning, comparative biology and taxonomic classification.</title>
        <authorList>
            <person name="Goeker M."/>
        </authorList>
    </citation>
    <scope>NUCLEOTIDE SEQUENCE [LARGE SCALE GENOMIC DNA]</scope>
    <source>
        <strain evidence="9 10">DSM 23606</strain>
    </source>
</reference>
<dbReference type="InterPro" id="IPR041504">
    <property type="entry name" value="AidB_N"/>
</dbReference>
<proteinExistence type="inferred from homology"/>
<gene>
    <name evidence="9" type="ORF">C7443_106108</name>
</gene>
<dbReference type="NCBIfam" id="NF008594">
    <property type="entry name" value="PRK11561.1"/>
    <property type="match status" value="1"/>
</dbReference>
<dbReference type="PROSITE" id="PS00072">
    <property type="entry name" value="ACYL_COA_DH_1"/>
    <property type="match status" value="1"/>
</dbReference>
<organism evidence="9 10">
    <name type="scientific">Plasticicumulans acidivorans</name>
    <dbReference type="NCBI Taxonomy" id="886464"/>
    <lineage>
        <taxon>Bacteria</taxon>
        <taxon>Pseudomonadati</taxon>
        <taxon>Pseudomonadota</taxon>
        <taxon>Gammaproteobacteria</taxon>
        <taxon>Candidatus Competibacteraceae</taxon>
        <taxon>Plasticicumulans</taxon>
    </lineage>
</organism>
<dbReference type="PANTHER" id="PTHR42707">
    <property type="entry name" value="ACYL-COA DEHYDROGENASE"/>
    <property type="match status" value="1"/>
</dbReference>
<comment type="similarity">
    <text evidence="2 5">Belongs to the acyl-CoA dehydrogenase family.</text>
</comment>
<evidence type="ECO:0000313" key="9">
    <source>
        <dbReference type="EMBL" id="PWV61094.1"/>
    </source>
</evidence>
<dbReference type="SUPFAM" id="SSF47203">
    <property type="entry name" value="Acyl-CoA dehydrogenase C-terminal domain-like"/>
    <property type="match status" value="1"/>
</dbReference>
<accession>A0A317MTX9</accession>
<dbReference type="OrthoDB" id="9771038at2"/>
<dbReference type="Gene3D" id="1.20.140.10">
    <property type="entry name" value="Butyryl-CoA Dehydrogenase, subunit A, domain 3"/>
    <property type="match status" value="1"/>
</dbReference>
<evidence type="ECO:0000256" key="3">
    <source>
        <dbReference type="ARBA" id="ARBA00022630"/>
    </source>
</evidence>
<name>A0A317MTX9_9GAMM</name>
<dbReference type="InterPro" id="IPR006089">
    <property type="entry name" value="Acyl-CoA_DH_CS"/>
</dbReference>
<dbReference type="InterPro" id="IPR036250">
    <property type="entry name" value="AcylCo_DH-like_C"/>
</dbReference>
<evidence type="ECO:0000259" key="6">
    <source>
        <dbReference type="Pfam" id="PF00441"/>
    </source>
</evidence>
<dbReference type="Gene3D" id="6.10.250.600">
    <property type="match status" value="1"/>
</dbReference>
<dbReference type="InterPro" id="IPR009100">
    <property type="entry name" value="AcylCoA_DH/oxidase_NM_dom_sf"/>
</dbReference>
<dbReference type="EMBL" id="QGTJ01000006">
    <property type="protein sequence ID" value="PWV61094.1"/>
    <property type="molecule type" value="Genomic_DNA"/>
</dbReference>
<evidence type="ECO:0000256" key="4">
    <source>
        <dbReference type="ARBA" id="ARBA00022827"/>
    </source>
</evidence>
<dbReference type="Pfam" id="PF18158">
    <property type="entry name" value="AidB_N"/>
    <property type="match status" value="1"/>
</dbReference>
<feature type="domain" description="Acyl-CoA dehydrogenase/oxidase C-terminal" evidence="6">
    <location>
        <begin position="282"/>
        <end position="436"/>
    </location>
</feature>
<feature type="domain" description="Adaptive response protein AidB N-terminal" evidence="8">
    <location>
        <begin position="9"/>
        <end position="163"/>
    </location>
</feature>
<dbReference type="RefSeq" id="WP_110018772.1">
    <property type="nucleotide sequence ID" value="NZ_QGTJ01000006.1"/>
</dbReference>
<dbReference type="SUPFAM" id="SSF56645">
    <property type="entry name" value="Acyl-CoA dehydrogenase NM domain-like"/>
    <property type="match status" value="1"/>
</dbReference>
<keyword evidence="10" id="KW-1185">Reference proteome</keyword>
<evidence type="ECO:0000256" key="1">
    <source>
        <dbReference type="ARBA" id="ARBA00001974"/>
    </source>
</evidence>
<feature type="domain" description="Acyl-CoA oxidase/dehydrogenase middle" evidence="7">
    <location>
        <begin position="179"/>
        <end position="272"/>
    </location>
</feature>
<comment type="cofactor">
    <cofactor evidence="1 5">
        <name>FAD</name>
        <dbReference type="ChEBI" id="CHEBI:57692"/>
    </cofactor>
</comment>
<dbReference type="GO" id="GO:0003995">
    <property type="term" value="F:acyl-CoA dehydrogenase activity"/>
    <property type="evidence" value="ECO:0007669"/>
    <property type="project" value="InterPro"/>
</dbReference>
<evidence type="ECO:0000259" key="7">
    <source>
        <dbReference type="Pfam" id="PF02770"/>
    </source>
</evidence>
<comment type="caution">
    <text evidence="9">The sequence shown here is derived from an EMBL/GenBank/DDBJ whole genome shotgun (WGS) entry which is preliminary data.</text>
</comment>